<dbReference type="PROSITE" id="PS50861">
    <property type="entry name" value="AA_TRNA_LIGASE_II_GLYAB"/>
    <property type="match status" value="1"/>
</dbReference>
<dbReference type="EMBL" id="AXCJ01000009">
    <property type="protein sequence ID" value="ETO91071.1"/>
    <property type="molecule type" value="Genomic_DNA"/>
</dbReference>
<sequence length="287" mass="33316">MITLQEIIHKLDQFWQSNGCTVVCPYTTELGAATLHPATVFGGLRGIETRISYVQPVIRPTDGRTGCTSNRLYRHTQYQVLIAPPPENVKQLYFDSLRYLGMNTKKHDIRLINDNWEHPSIGAYGVGWEVWYDGMEITQLTYMQQLGTMQCKLVPFEIAYGLERLAMCLQDIDDVYHIQYDSFGTTYGEIYGMYEKHFGEVAFNVYSREYLLEQISLFQQQITHLLGEKHYMVAYDFALKQSHCLNFLESRGYISNAEKAEFIFLIRNNIVDCLKLYKEFLTRGNNG</sequence>
<name>W2UY72_9RICK</name>
<dbReference type="PANTHER" id="PTHR30075">
    <property type="entry name" value="GLYCYL-TRNA SYNTHETASE"/>
    <property type="match status" value="1"/>
</dbReference>
<dbReference type="Proteomes" id="UP000018951">
    <property type="component" value="Unassembled WGS sequence"/>
</dbReference>
<keyword evidence="7" id="KW-0067">ATP-binding</keyword>
<comment type="subunit">
    <text evidence="2">Tetramer of two alpha and two beta subunits.</text>
</comment>
<dbReference type="PANTHER" id="PTHR30075:SF2">
    <property type="entry name" value="GLYCINE--TRNA LIGASE, CHLOROPLASTIC_MITOCHONDRIAL 2"/>
    <property type="match status" value="1"/>
</dbReference>
<dbReference type="Gene3D" id="1.20.58.180">
    <property type="entry name" value="Class II aaRS and biotin synthetases, domain 2"/>
    <property type="match status" value="1"/>
</dbReference>
<keyword evidence="9" id="KW-0030">Aminoacyl-tRNA synthetase</keyword>
<evidence type="ECO:0000256" key="9">
    <source>
        <dbReference type="ARBA" id="ARBA00023146"/>
    </source>
</evidence>
<keyword evidence="13" id="KW-1185">Reference proteome</keyword>
<comment type="similarity">
    <text evidence="1">Belongs to the class-II aminoacyl-tRNA synthetase family.</text>
</comment>
<comment type="catalytic activity">
    <reaction evidence="11">
        <text>tRNA(Gly) + glycine + ATP = glycyl-tRNA(Gly) + AMP + diphosphate</text>
        <dbReference type="Rhea" id="RHEA:16013"/>
        <dbReference type="Rhea" id="RHEA-COMP:9664"/>
        <dbReference type="Rhea" id="RHEA-COMP:9683"/>
        <dbReference type="ChEBI" id="CHEBI:30616"/>
        <dbReference type="ChEBI" id="CHEBI:33019"/>
        <dbReference type="ChEBI" id="CHEBI:57305"/>
        <dbReference type="ChEBI" id="CHEBI:78442"/>
        <dbReference type="ChEBI" id="CHEBI:78522"/>
        <dbReference type="ChEBI" id="CHEBI:456215"/>
        <dbReference type="EC" id="6.1.1.14"/>
    </reaction>
</comment>
<evidence type="ECO:0000256" key="11">
    <source>
        <dbReference type="ARBA" id="ARBA00047937"/>
    </source>
</evidence>
<organism evidence="12 13">
    <name type="scientific">Candidatus Xenolissoclinum pacificiensis L6</name>
    <dbReference type="NCBI Taxonomy" id="1401685"/>
    <lineage>
        <taxon>Bacteria</taxon>
        <taxon>Pseudomonadati</taxon>
        <taxon>Pseudomonadota</taxon>
        <taxon>Alphaproteobacteria</taxon>
        <taxon>Rickettsiales</taxon>
        <taxon>Anaplasmataceae</taxon>
        <taxon>Candidatus Xenolissoclinum</taxon>
    </lineage>
</organism>
<comment type="caution">
    <text evidence="12">The sequence shown here is derived from an EMBL/GenBank/DDBJ whole genome shotgun (WGS) entry which is preliminary data.</text>
</comment>
<evidence type="ECO:0000256" key="5">
    <source>
        <dbReference type="ARBA" id="ARBA00022598"/>
    </source>
</evidence>
<evidence type="ECO:0000256" key="6">
    <source>
        <dbReference type="ARBA" id="ARBA00022741"/>
    </source>
</evidence>
<evidence type="ECO:0000256" key="7">
    <source>
        <dbReference type="ARBA" id="ARBA00022840"/>
    </source>
</evidence>
<evidence type="ECO:0000256" key="8">
    <source>
        <dbReference type="ARBA" id="ARBA00022917"/>
    </source>
</evidence>
<dbReference type="Pfam" id="PF02091">
    <property type="entry name" value="tRNA-synt_2e"/>
    <property type="match status" value="1"/>
</dbReference>
<reference evidence="12 13" key="1">
    <citation type="journal article" date="2013" name="PLoS ONE">
        <title>Bacterial endosymbiosis in a chordate host: long-term co-evolution and conservation of secondary metabolism.</title>
        <authorList>
            <person name="Kwan J.C."/>
            <person name="Schmidt E.W."/>
        </authorList>
    </citation>
    <scope>NUCLEOTIDE SEQUENCE [LARGE SCALE GENOMIC DNA]</scope>
    <source>
        <strain evidence="13">L6</strain>
    </source>
</reference>
<dbReference type="STRING" id="1401685.P857_146"/>
<dbReference type="InterPro" id="IPR006194">
    <property type="entry name" value="Gly-tRNA-synth_heterodimer"/>
</dbReference>
<dbReference type="InterPro" id="IPR045864">
    <property type="entry name" value="aa-tRNA-synth_II/BPL/LPL"/>
</dbReference>
<dbReference type="EC" id="6.1.1.14" evidence="3"/>
<dbReference type="Gene3D" id="3.30.930.10">
    <property type="entry name" value="Bira Bifunctional Protein, Domain 2"/>
    <property type="match status" value="1"/>
</dbReference>
<keyword evidence="6" id="KW-0547">Nucleotide-binding</keyword>
<dbReference type="PATRIC" id="fig|1401685.3.peg.968"/>
<evidence type="ECO:0000256" key="3">
    <source>
        <dbReference type="ARBA" id="ARBA00012829"/>
    </source>
</evidence>
<evidence type="ECO:0000313" key="12">
    <source>
        <dbReference type="EMBL" id="ETO91071.1"/>
    </source>
</evidence>
<protein>
    <recommendedName>
        <fullName evidence="4">Glycine--tRNA ligase alpha subunit</fullName>
        <ecNumber evidence="3">6.1.1.14</ecNumber>
    </recommendedName>
    <alternativeName>
        <fullName evidence="10">Glycyl-tRNA synthetase alpha subunit</fullName>
    </alternativeName>
</protein>
<evidence type="ECO:0000256" key="10">
    <source>
        <dbReference type="ARBA" id="ARBA00031660"/>
    </source>
</evidence>
<evidence type="ECO:0000256" key="4">
    <source>
        <dbReference type="ARBA" id="ARBA00018257"/>
    </source>
</evidence>
<dbReference type="GO" id="GO:0005524">
    <property type="term" value="F:ATP binding"/>
    <property type="evidence" value="ECO:0007669"/>
    <property type="project" value="UniProtKB-KW"/>
</dbReference>
<keyword evidence="8" id="KW-0648">Protein biosynthesis</keyword>
<dbReference type="GO" id="GO:0006426">
    <property type="term" value="P:glycyl-tRNA aminoacylation"/>
    <property type="evidence" value="ECO:0007669"/>
    <property type="project" value="InterPro"/>
</dbReference>
<gene>
    <name evidence="12" type="primary">glyQ</name>
    <name evidence="12" type="ORF">P857_146</name>
</gene>
<dbReference type="InterPro" id="IPR002310">
    <property type="entry name" value="Gly-tRNA_ligase_asu"/>
</dbReference>
<accession>W2UY72</accession>
<dbReference type="SUPFAM" id="SSF55681">
    <property type="entry name" value="Class II aaRS and biotin synthetases"/>
    <property type="match status" value="1"/>
</dbReference>
<proteinExistence type="inferred from homology"/>
<dbReference type="GO" id="GO:0004820">
    <property type="term" value="F:glycine-tRNA ligase activity"/>
    <property type="evidence" value="ECO:0007669"/>
    <property type="project" value="UniProtKB-EC"/>
</dbReference>
<keyword evidence="5" id="KW-0436">Ligase</keyword>
<dbReference type="PRINTS" id="PR01044">
    <property type="entry name" value="TRNASYNTHGA"/>
</dbReference>
<evidence type="ECO:0000313" key="13">
    <source>
        <dbReference type="Proteomes" id="UP000018951"/>
    </source>
</evidence>
<dbReference type="AlphaFoldDB" id="W2UY72"/>
<evidence type="ECO:0000256" key="2">
    <source>
        <dbReference type="ARBA" id="ARBA00011209"/>
    </source>
</evidence>
<dbReference type="GO" id="GO:0005829">
    <property type="term" value="C:cytosol"/>
    <property type="evidence" value="ECO:0007669"/>
    <property type="project" value="TreeGrafter"/>
</dbReference>
<evidence type="ECO:0000256" key="1">
    <source>
        <dbReference type="ARBA" id="ARBA00008226"/>
    </source>
</evidence>